<feature type="compositionally biased region" description="Polar residues" evidence="1">
    <location>
        <begin position="914"/>
        <end position="934"/>
    </location>
</feature>
<feature type="compositionally biased region" description="Polar residues" evidence="1">
    <location>
        <begin position="750"/>
        <end position="766"/>
    </location>
</feature>
<feature type="region of interest" description="Disordered" evidence="1">
    <location>
        <begin position="41"/>
        <end position="163"/>
    </location>
</feature>
<feature type="compositionally biased region" description="Polar residues" evidence="1">
    <location>
        <begin position="376"/>
        <end position="390"/>
    </location>
</feature>
<feature type="compositionally biased region" description="Low complexity" evidence="1">
    <location>
        <begin position="1117"/>
        <end position="1130"/>
    </location>
</feature>
<name>A0AAV6UX07_9ARAC</name>
<feature type="compositionally biased region" description="Low complexity" evidence="1">
    <location>
        <begin position="777"/>
        <end position="805"/>
    </location>
</feature>
<dbReference type="Proteomes" id="UP000827092">
    <property type="component" value="Unassembled WGS sequence"/>
</dbReference>
<feature type="region of interest" description="Disordered" evidence="1">
    <location>
        <begin position="1221"/>
        <end position="1242"/>
    </location>
</feature>
<feature type="compositionally biased region" description="Polar residues" evidence="1">
    <location>
        <begin position="1131"/>
        <end position="1148"/>
    </location>
</feature>
<feature type="compositionally biased region" description="Polar residues" evidence="1">
    <location>
        <begin position="1165"/>
        <end position="1174"/>
    </location>
</feature>
<comment type="caution">
    <text evidence="3">The sequence shown here is derived from an EMBL/GenBank/DDBJ whole genome shotgun (WGS) entry which is preliminary data.</text>
</comment>
<feature type="region of interest" description="Disordered" evidence="1">
    <location>
        <begin position="971"/>
        <end position="1189"/>
    </location>
</feature>
<feature type="compositionally biased region" description="Low complexity" evidence="1">
    <location>
        <begin position="152"/>
        <end position="162"/>
    </location>
</feature>
<evidence type="ECO:0000256" key="1">
    <source>
        <dbReference type="SAM" id="MobiDB-lite"/>
    </source>
</evidence>
<feature type="compositionally biased region" description="Polar residues" evidence="1">
    <location>
        <begin position="1088"/>
        <end position="1107"/>
    </location>
</feature>
<feature type="compositionally biased region" description="Polar residues" evidence="1">
    <location>
        <begin position="1035"/>
        <end position="1048"/>
    </location>
</feature>
<protein>
    <submittedName>
        <fullName evidence="3">Uncharacterized protein</fullName>
    </submittedName>
</protein>
<feature type="compositionally biased region" description="Polar residues" evidence="1">
    <location>
        <begin position="48"/>
        <end position="57"/>
    </location>
</feature>
<organism evidence="3 4">
    <name type="scientific">Oedothorax gibbosus</name>
    <dbReference type="NCBI Taxonomy" id="931172"/>
    <lineage>
        <taxon>Eukaryota</taxon>
        <taxon>Metazoa</taxon>
        <taxon>Ecdysozoa</taxon>
        <taxon>Arthropoda</taxon>
        <taxon>Chelicerata</taxon>
        <taxon>Arachnida</taxon>
        <taxon>Araneae</taxon>
        <taxon>Araneomorphae</taxon>
        <taxon>Entelegynae</taxon>
        <taxon>Araneoidea</taxon>
        <taxon>Linyphiidae</taxon>
        <taxon>Erigoninae</taxon>
        <taxon>Oedothorax</taxon>
    </lineage>
</organism>
<feature type="region of interest" description="Disordered" evidence="1">
    <location>
        <begin position="589"/>
        <end position="616"/>
    </location>
</feature>
<keyword evidence="4" id="KW-1185">Reference proteome</keyword>
<accession>A0AAV6UX07</accession>
<evidence type="ECO:0000313" key="4">
    <source>
        <dbReference type="Proteomes" id="UP000827092"/>
    </source>
</evidence>
<gene>
    <name evidence="3" type="ORF">JTE90_026960</name>
</gene>
<proteinExistence type="predicted"/>
<feature type="signal peptide" evidence="2">
    <location>
        <begin position="1"/>
        <end position="22"/>
    </location>
</feature>
<feature type="compositionally biased region" description="Low complexity" evidence="1">
    <location>
        <begin position="1074"/>
        <end position="1087"/>
    </location>
</feature>
<evidence type="ECO:0000313" key="3">
    <source>
        <dbReference type="EMBL" id="KAG8188343.1"/>
    </source>
</evidence>
<feature type="region of interest" description="Disordered" evidence="1">
    <location>
        <begin position="509"/>
        <end position="528"/>
    </location>
</feature>
<feature type="region of interest" description="Disordered" evidence="1">
    <location>
        <begin position="742"/>
        <end position="934"/>
    </location>
</feature>
<evidence type="ECO:0000256" key="2">
    <source>
        <dbReference type="SAM" id="SignalP"/>
    </source>
</evidence>
<feature type="compositionally biased region" description="Low complexity" evidence="1">
    <location>
        <begin position="818"/>
        <end position="828"/>
    </location>
</feature>
<dbReference type="PANTHER" id="PTHR47771">
    <property type="entry name" value="LD27203P-RELATED"/>
    <property type="match status" value="1"/>
</dbReference>
<feature type="compositionally biased region" description="Polar residues" evidence="1">
    <location>
        <begin position="70"/>
        <end position="84"/>
    </location>
</feature>
<feature type="compositionally biased region" description="Low complexity" evidence="1">
    <location>
        <begin position="971"/>
        <end position="1006"/>
    </location>
</feature>
<feature type="compositionally biased region" description="Polar residues" evidence="1">
    <location>
        <begin position="834"/>
        <end position="902"/>
    </location>
</feature>
<feature type="compositionally biased region" description="Polar residues" evidence="1">
    <location>
        <begin position="1055"/>
        <end position="1065"/>
    </location>
</feature>
<dbReference type="PANTHER" id="PTHR47771:SF14">
    <property type="entry name" value="RH73259P"/>
    <property type="match status" value="1"/>
</dbReference>
<keyword evidence="2" id="KW-0732">Signal</keyword>
<reference evidence="3 4" key="1">
    <citation type="journal article" date="2022" name="Nat. Ecol. Evol.">
        <title>A masculinizing supergene underlies an exaggerated male reproductive morph in a spider.</title>
        <authorList>
            <person name="Hendrickx F."/>
            <person name="De Corte Z."/>
            <person name="Sonet G."/>
            <person name="Van Belleghem S.M."/>
            <person name="Kostlbacher S."/>
            <person name="Vangestel C."/>
        </authorList>
    </citation>
    <scope>NUCLEOTIDE SEQUENCE [LARGE SCALE GENOMIC DNA]</scope>
    <source>
        <strain evidence="3">W744_W776</strain>
    </source>
</reference>
<feature type="compositionally biased region" description="Polar residues" evidence="1">
    <location>
        <begin position="132"/>
        <end position="143"/>
    </location>
</feature>
<sequence length="1312" mass="143700">MHVLTPILPLAYLILLLPYASAVAKIQKKIWHEMPSATQDVPQKLDPYQQQSGTDYSSGGMAAEYPVNDYGQSQGGYESSANGYSNGGHQNGGYESANGYISNGGPQNGGYESSNGYSNGGPQSGGYESAGNGYSNMQPQQADGYSNGGGDSYSNSYSESHSGYGGGRYSDHLGGSGGYGDGLGGGGYGDNLGGGYGDGLGGWDKDVKTVVKHVYKNIAVPHAVPTPVQVTVPKYVKYFKPFAVARPVGVPHIIPVIKHVQKPIPFFASFPIHQSVPVPKFISLPVQVRVPRPVFIHVPKIVPVAKKYPVPVQVNVPKPYIVPVYKHVPVPVPHRVPKVINVVKEVPHYVKKPVPVYIDPHSGEFGPMNSFSGSGYTNSDYGNENNNNKGYASEEDSYYNGPLGHSQTGHPNNYQYGYNSGGGNDYGHQQTYNNAQETMNQNTPYYYNRQKVQGFNQPKQVYPANSYPRSQRLPNGQTMGNAPVILPNYYDSHQTPISNASNGYGYTGNGPAYSTDVQPQSPAPAPNELYYQNAHANGVGATSGSYMPPAGMPTSNSGYSQPIYSPNGYADYAISQQQYNQQMQYVQNNTSLEPPPTTYSDSTSTTTTTTTSSPVMQSEASKLYPNYQQHPFSSGPNLNQQSNNFNSIPQLESYPNFNEPKQQYAHKTNFDFNNPFKQQNPYQAGNNKVSQWVSNFLQNSNNGANRFMQHQHQDAQVTSFFHQPPQNTGIFNKDLTNFNIPSNNGFNNIQHNSKPQSYNYPESNHNNKFHNFENYVPSGSSHSSSSYSNSVSPPSMNFQNMNNDQNDYKYNNEKFDQSPSSFSPSSNSAIPNGYSPSGQSQSFSANNFGKEYSTSQHYSPQEPRQTPGANRDYSLSKTTNNEASNFPSSYSSNFGTKTQEFSPPNPQQMQNNNDVNGQTNAFSEYSNSPTYSQQGTKQADFLNMDFRNPEAQPQPDTLSSFLESASSQSFSQPIDTSYTSSSTSLTNSNSYSMTPESSQQSSMYSSPDGQVPNNNNDNNVSSFSNNQPLVDSPGVTASYSYSYTQQETQPPPSYPNSLYSGSFASDGQFKEVAQQSQSQYQPQTSFSDPQQLSKPSEQAYSPQQSDTYHGYIPKIEPTSYSASEPYPSYSNLNGSPVQASDQTSQSDAYQGFVPKTDSSSFFSSPESYPTFNSQKIDEMDQHLQESSAAESSIINVYTNSPDSKEAKKGQTFTFVDSASLESSQSPQYYLPPNPGTTSKNKYSNSDVQIIQAPSFNQDPNEPLQTSLDAYVPVQPVYYPPNGEPSTTYKEALSIAESTVYKEALNMDSSGKE</sequence>
<feature type="compositionally biased region" description="Low complexity" evidence="1">
    <location>
        <begin position="1013"/>
        <end position="1026"/>
    </location>
</feature>
<feature type="compositionally biased region" description="Basic and acidic residues" evidence="1">
    <location>
        <begin position="806"/>
        <end position="816"/>
    </location>
</feature>
<dbReference type="EMBL" id="JAFNEN010000241">
    <property type="protein sequence ID" value="KAG8188343.1"/>
    <property type="molecule type" value="Genomic_DNA"/>
</dbReference>
<feature type="compositionally biased region" description="Low complexity" evidence="1">
    <location>
        <begin position="598"/>
        <end position="614"/>
    </location>
</feature>
<feature type="chain" id="PRO_5043563368" evidence="2">
    <location>
        <begin position="23"/>
        <end position="1312"/>
    </location>
</feature>
<feature type="region of interest" description="Disordered" evidence="1">
    <location>
        <begin position="376"/>
        <end position="424"/>
    </location>
</feature>